<accession>A0A7W4WDN7</accession>
<proteinExistence type="predicted"/>
<name>A0A7W4WDN7_9GAMM</name>
<keyword evidence="1" id="KW-0472">Membrane</keyword>
<keyword evidence="3" id="KW-1185">Reference proteome</keyword>
<evidence type="ECO:0000256" key="1">
    <source>
        <dbReference type="SAM" id="Phobius"/>
    </source>
</evidence>
<keyword evidence="1" id="KW-0812">Transmembrane</keyword>
<protein>
    <submittedName>
        <fullName evidence="2">Putative membrane channel-forming protein YqfA (Hemolysin III family)</fullName>
    </submittedName>
</protein>
<comment type="caution">
    <text evidence="2">The sequence shown here is derived from an EMBL/GenBank/DDBJ whole genome shotgun (WGS) entry which is preliminary data.</text>
</comment>
<sequence length="140" mass="15482">MDTRQKAPESRRATISRSTRHLALWTGAWLLATALMTFGNLFLWSDNAVFNLLAIVLNLAVGWGMILATVRHLKTQDEMERKVFLDAAAMTLGVAVVAGTAFQFYGSLPSAVVELQIPHLILLMGITFLVATVAGWRRLR</sequence>
<feature type="transmembrane region" description="Helical" evidence="1">
    <location>
        <begin position="49"/>
        <end position="71"/>
    </location>
</feature>
<dbReference type="AlphaFoldDB" id="A0A7W4WDN7"/>
<feature type="transmembrane region" description="Helical" evidence="1">
    <location>
        <begin position="83"/>
        <end position="105"/>
    </location>
</feature>
<evidence type="ECO:0000313" key="2">
    <source>
        <dbReference type="EMBL" id="MBB3062325.1"/>
    </source>
</evidence>
<gene>
    <name evidence="2" type="ORF">FHS09_003170</name>
</gene>
<dbReference type="RefSeq" id="WP_183461538.1">
    <property type="nucleotide sequence ID" value="NZ_JACHWZ010000015.1"/>
</dbReference>
<feature type="transmembrane region" description="Helical" evidence="1">
    <location>
        <begin position="117"/>
        <end position="136"/>
    </location>
</feature>
<dbReference type="Proteomes" id="UP000535937">
    <property type="component" value="Unassembled WGS sequence"/>
</dbReference>
<organism evidence="2 3">
    <name type="scientific">Microbulbifer rhizosphaerae</name>
    <dbReference type="NCBI Taxonomy" id="1562603"/>
    <lineage>
        <taxon>Bacteria</taxon>
        <taxon>Pseudomonadati</taxon>
        <taxon>Pseudomonadota</taxon>
        <taxon>Gammaproteobacteria</taxon>
        <taxon>Cellvibrionales</taxon>
        <taxon>Microbulbiferaceae</taxon>
        <taxon>Microbulbifer</taxon>
    </lineage>
</organism>
<feature type="transmembrane region" description="Helical" evidence="1">
    <location>
        <begin position="21"/>
        <end position="43"/>
    </location>
</feature>
<reference evidence="2 3" key="1">
    <citation type="submission" date="2020-08" db="EMBL/GenBank/DDBJ databases">
        <title>Genomic Encyclopedia of Type Strains, Phase III (KMG-III): the genomes of soil and plant-associated and newly described type strains.</title>
        <authorList>
            <person name="Whitman W."/>
        </authorList>
    </citation>
    <scope>NUCLEOTIDE SEQUENCE [LARGE SCALE GENOMIC DNA]</scope>
    <source>
        <strain evidence="2 3">CECT 8799</strain>
    </source>
</reference>
<evidence type="ECO:0000313" key="3">
    <source>
        <dbReference type="Proteomes" id="UP000535937"/>
    </source>
</evidence>
<dbReference type="EMBL" id="JACHWZ010000015">
    <property type="protein sequence ID" value="MBB3062325.1"/>
    <property type="molecule type" value="Genomic_DNA"/>
</dbReference>
<keyword evidence="1" id="KW-1133">Transmembrane helix</keyword>